<reference evidence="1" key="1">
    <citation type="submission" date="2014-11" db="EMBL/GenBank/DDBJ databases">
        <authorList>
            <person name="Amaro Gonzalez C."/>
        </authorList>
    </citation>
    <scope>NUCLEOTIDE SEQUENCE</scope>
</reference>
<protein>
    <submittedName>
        <fullName evidence="1">Uncharacterized protein</fullName>
    </submittedName>
</protein>
<name>A0A0E9THC8_ANGAN</name>
<sequence length="40" mass="4707">MDHLIWQLKLTVCTFISKSNVLEYRAKTTKIVSLSQYFSI</sequence>
<accession>A0A0E9THC8</accession>
<dbReference type="AlphaFoldDB" id="A0A0E9THC8"/>
<proteinExistence type="predicted"/>
<dbReference type="EMBL" id="GBXM01056282">
    <property type="protein sequence ID" value="JAH52295.1"/>
    <property type="molecule type" value="Transcribed_RNA"/>
</dbReference>
<organism evidence="1">
    <name type="scientific">Anguilla anguilla</name>
    <name type="common">European freshwater eel</name>
    <name type="synonym">Muraena anguilla</name>
    <dbReference type="NCBI Taxonomy" id="7936"/>
    <lineage>
        <taxon>Eukaryota</taxon>
        <taxon>Metazoa</taxon>
        <taxon>Chordata</taxon>
        <taxon>Craniata</taxon>
        <taxon>Vertebrata</taxon>
        <taxon>Euteleostomi</taxon>
        <taxon>Actinopterygii</taxon>
        <taxon>Neopterygii</taxon>
        <taxon>Teleostei</taxon>
        <taxon>Anguilliformes</taxon>
        <taxon>Anguillidae</taxon>
        <taxon>Anguilla</taxon>
    </lineage>
</organism>
<reference evidence="1" key="2">
    <citation type="journal article" date="2015" name="Fish Shellfish Immunol.">
        <title>Early steps in the European eel (Anguilla anguilla)-Vibrio vulnificus interaction in the gills: Role of the RtxA13 toxin.</title>
        <authorList>
            <person name="Callol A."/>
            <person name="Pajuelo D."/>
            <person name="Ebbesson L."/>
            <person name="Teles M."/>
            <person name="MacKenzie S."/>
            <person name="Amaro C."/>
        </authorList>
    </citation>
    <scope>NUCLEOTIDE SEQUENCE</scope>
</reference>
<evidence type="ECO:0000313" key="1">
    <source>
        <dbReference type="EMBL" id="JAH52295.1"/>
    </source>
</evidence>